<evidence type="ECO:0000256" key="3">
    <source>
        <dbReference type="SAM" id="Coils"/>
    </source>
</evidence>
<gene>
    <name evidence="5" type="ORF">N5J11_18235</name>
</gene>
<evidence type="ECO:0000256" key="1">
    <source>
        <dbReference type="ARBA" id="ARBA00022747"/>
    </source>
</evidence>
<keyword evidence="1" id="KW-0680">Restriction system</keyword>
<evidence type="ECO:0000313" key="6">
    <source>
        <dbReference type="Proteomes" id="UP001161697"/>
    </source>
</evidence>
<dbReference type="InterPro" id="IPR051212">
    <property type="entry name" value="Type-I_RE_S_subunit"/>
</dbReference>
<comment type="caution">
    <text evidence="5">The sequence shown here is derived from an EMBL/GenBank/DDBJ whole genome shotgun (WGS) entry which is preliminary data.</text>
</comment>
<dbReference type="Gene3D" id="3.90.220.20">
    <property type="entry name" value="DNA methylase specificity domains"/>
    <property type="match status" value="3"/>
</dbReference>
<dbReference type="AlphaFoldDB" id="A0AA42QCB5"/>
<reference evidence="5" key="1">
    <citation type="submission" date="2022-09" db="EMBL/GenBank/DDBJ databases">
        <title>Intensive care unit water sources are persistently colonized with multi-drug resistant bacteria and are the site of extensive horizontal gene transfer of antibiotic resistance genes.</title>
        <authorList>
            <person name="Diorio-Toth L."/>
        </authorList>
    </citation>
    <scope>NUCLEOTIDE SEQUENCE</scope>
    <source>
        <strain evidence="5">GD03704</strain>
    </source>
</reference>
<name>A0AA42QCB5_ECTOL</name>
<feature type="compositionally biased region" description="Polar residues" evidence="4">
    <location>
        <begin position="243"/>
        <end position="252"/>
    </location>
</feature>
<dbReference type="PANTHER" id="PTHR43140:SF1">
    <property type="entry name" value="TYPE I RESTRICTION ENZYME ECOKI SPECIFICITY SUBUNIT"/>
    <property type="match status" value="1"/>
</dbReference>
<dbReference type="GO" id="GO:0003677">
    <property type="term" value="F:DNA binding"/>
    <property type="evidence" value="ECO:0007669"/>
    <property type="project" value="UniProtKB-KW"/>
</dbReference>
<dbReference type="RefSeq" id="WP_279534816.1">
    <property type="nucleotide sequence ID" value="NZ_CP104579.1"/>
</dbReference>
<feature type="coiled-coil region" evidence="3">
    <location>
        <begin position="153"/>
        <end position="190"/>
    </location>
</feature>
<dbReference type="SUPFAM" id="SSF116734">
    <property type="entry name" value="DNA methylase specificity domain"/>
    <property type="match status" value="2"/>
</dbReference>
<evidence type="ECO:0000313" key="5">
    <source>
        <dbReference type="EMBL" id="MDH1341105.1"/>
    </source>
</evidence>
<evidence type="ECO:0000256" key="2">
    <source>
        <dbReference type="ARBA" id="ARBA00023125"/>
    </source>
</evidence>
<organism evidence="5 6">
    <name type="scientific">Ectopseudomonas oleovorans</name>
    <name type="common">Pseudomonas oleovorans</name>
    <dbReference type="NCBI Taxonomy" id="301"/>
    <lineage>
        <taxon>Bacteria</taxon>
        <taxon>Pseudomonadati</taxon>
        <taxon>Pseudomonadota</taxon>
        <taxon>Gammaproteobacteria</taxon>
        <taxon>Pseudomonadales</taxon>
        <taxon>Pseudomonadaceae</taxon>
        <taxon>Ectopseudomonas</taxon>
    </lineage>
</organism>
<dbReference type="InterPro" id="IPR044946">
    <property type="entry name" value="Restrct_endonuc_typeI_TRD_sf"/>
</dbReference>
<keyword evidence="3" id="KW-0175">Coiled coil</keyword>
<dbReference type="GO" id="GO:0009307">
    <property type="term" value="P:DNA restriction-modification system"/>
    <property type="evidence" value="ECO:0007669"/>
    <property type="project" value="UniProtKB-KW"/>
</dbReference>
<protein>
    <submittedName>
        <fullName evidence="5">Uncharacterized protein</fullName>
    </submittedName>
</protein>
<accession>A0AA42QCB5</accession>
<evidence type="ECO:0000256" key="4">
    <source>
        <dbReference type="SAM" id="MobiDB-lite"/>
    </source>
</evidence>
<dbReference type="Proteomes" id="UP001161697">
    <property type="component" value="Unassembled WGS sequence"/>
</dbReference>
<keyword evidence="2" id="KW-0238">DNA-binding</keyword>
<sequence>MSDLPNGWVSVALEEASTPRSDRISPQEMPDAEFIGMEHVEPHTNRIIATVPASTMASNAARFFVGDVLYGRMRPYLNKVVAPTFNGLASAEFIVFPQSDAIDTQFLLRRLSASDFMEFACRQYEGDRPRVKFDQLGKFDLRLPPRAEQTRIVAKLEELLSDLESGVAELKNAQKKLAQYRQSLLKAAVEGALTAEWRAKNTPSETGAQLLERILLERRARWETTQLAKFAENGRKPPKGWQKQYSEPAQPNTADLPVLPEGWVWASLDQCSLDEAAITDGPFGSNLKSSHYQEAGPRVIRLQNIGDGVFVDAKAHISKDHYEKLTKHAVEKGDLVVAMLGEVLPRACIIPQGVSPAIVKADCARVRLNATLVIPYVVMSQLNSKPIRNVVLKFVKGIGRPRINLGHIRSIPLAVCSMEEQREIERVLVKAETSIKEQLKAIDLSLKQSAAQRQSILRAAFAGKLVPQDPNDEPASALLDLIRSERAERAKKPKVRKVKKNKDIATVANELRDVLAEAGDWMSAQDAFRLCGVINGTLTERVEELYAELRKLDVVEKRLEIKPELDSQGRKIGDLLKLKAQ</sequence>
<proteinExistence type="predicted"/>
<feature type="region of interest" description="Disordered" evidence="4">
    <location>
        <begin position="233"/>
        <end position="252"/>
    </location>
</feature>
<dbReference type="EMBL" id="JAOCJE010000001">
    <property type="protein sequence ID" value="MDH1341105.1"/>
    <property type="molecule type" value="Genomic_DNA"/>
</dbReference>
<dbReference type="PANTHER" id="PTHR43140">
    <property type="entry name" value="TYPE-1 RESTRICTION ENZYME ECOKI SPECIFICITY PROTEIN"/>
    <property type="match status" value="1"/>
</dbReference>